<evidence type="ECO:0000256" key="3">
    <source>
        <dbReference type="ARBA" id="ARBA00016090"/>
    </source>
</evidence>
<keyword evidence="7" id="KW-0315">Glutamine amidotransferase</keyword>
<evidence type="ECO:0000256" key="4">
    <source>
        <dbReference type="ARBA" id="ARBA00022576"/>
    </source>
</evidence>
<evidence type="ECO:0000256" key="1">
    <source>
        <dbReference type="ARBA" id="ARBA00001031"/>
    </source>
</evidence>
<dbReference type="EC" id="2.6.1.16" evidence="2"/>
<evidence type="ECO:0000313" key="10">
    <source>
        <dbReference type="Proteomes" id="UP000036403"/>
    </source>
</evidence>
<evidence type="ECO:0000259" key="8">
    <source>
        <dbReference type="PROSITE" id="PS51278"/>
    </source>
</evidence>
<dbReference type="PROSITE" id="PS51278">
    <property type="entry name" value="GATASE_TYPE_2"/>
    <property type="match status" value="1"/>
</dbReference>
<proteinExistence type="predicted"/>
<feature type="domain" description="Glutamine amidotransferase type-2" evidence="8">
    <location>
        <begin position="2"/>
        <end position="219"/>
    </location>
</feature>
<evidence type="ECO:0000256" key="2">
    <source>
        <dbReference type="ARBA" id="ARBA00012916"/>
    </source>
</evidence>
<dbReference type="PANTHER" id="PTHR10937">
    <property type="entry name" value="GLUCOSAMINE--FRUCTOSE-6-PHOSPHATE AMINOTRANSFERASE, ISOMERIZING"/>
    <property type="match status" value="1"/>
</dbReference>
<dbReference type="STRING" id="67767.A0A0J7JV69"/>
<dbReference type="PANTHER" id="PTHR10937:SF0">
    <property type="entry name" value="GLUTAMINE--FRUCTOSE-6-PHOSPHATE TRANSAMINASE (ISOMERIZING)"/>
    <property type="match status" value="1"/>
</dbReference>
<comment type="catalytic activity">
    <reaction evidence="1">
        <text>D-fructose 6-phosphate + L-glutamine = D-glucosamine 6-phosphate + L-glutamate</text>
        <dbReference type="Rhea" id="RHEA:13237"/>
        <dbReference type="ChEBI" id="CHEBI:29985"/>
        <dbReference type="ChEBI" id="CHEBI:58359"/>
        <dbReference type="ChEBI" id="CHEBI:58725"/>
        <dbReference type="ChEBI" id="CHEBI:61527"/>
        <dbReference type="EC" id="2.6.1.16"/>
    </reaction>
</comment>
<keyword evidence="5 9" id="KW-0808">Transferase</keyword>
<dbReference type="InterPro" id="IPR047084">
    <property type="entry name" value="GFAT_N"/>
</dbReference>
<dbReference type="Gene3D" id="3.60.20.10">
    <property type="entry name" value="Glutamine Phosphoribosylpyrophosphate, subunit 1, domain 1"/>
    <property type="match status" value="1"/>
</dbReference>
<keyword evidence="10" id="KW-1185">Reference proteome</keyword>
<dbReference type="AlphaFoldDB" id="A0A0J7JV69"/>
<dbReference type="EMBL" id="LBMM01028173">
    <property type="protein sequence ID" value="KMQ82118.1"/>
    <property type="molecule type" value="Genomic_DNA"/>
</dbReference>
<organism evidence="9 10">
    <name type="scientific">Lasius niger</name>
    <name type="common">Black garden ant</name>
    <dbReference type="NCBI Taxonomy" id="67767"/>
    <lineage>
        <taxon>Eukaryota</taxon>
        <taxon>Metazoa</taxon>
        <taxon>Ecdysozoa</taxon>
        <taxon>Arthropoda</taxon>
        <taxon>Hexapoda</taxon>
        <taxon>Insecta</taxon>
        <taxon>Pterygota</taxon>
        <taxon>Neoptera</taxon>
        <taxon>Endopterygota</taxon>
        <taxon>Hymenoptera</taxon>
        <taxon>Apocrita</taxon>
        <taxon>Aculeata</taxon>
        <taxon>Formicoidea</taxon>
        <taxon>Formicidae</taxon>
        <taxon>Formicinae</taxon>
        <taxon>Lasius</taxon>
        <taxon>Lasius</taxon>
    </lineage>
</organism>
<dbReference type="Proteomes" id="UP000036403">
    <property type="component" value="Unassembled WGS sequence"/>
</dbReference>
<dbReference type="Pfam" id="PF13522">
    <property type="entry name" value="GATase_6"/>
    <property type="match status" value="1"/>
</dbReference>
<name>A0A0J7JV69_LASNI</name>
<dbReference type="InterPro" id="IPR029055">
    <property type="entry name" value="Ntn_hydrolases_N"/>
</dbReference>
<keyword evidence="4 9" id="KW-0032">Aminotransferase</keyword>
<evidence type="ECO:0000313" key="9">
    <source>
        <dbReference type="EMBL" id="KMQ82118.1"/>
    </source>
</evidence>
<dbReference type="OrthoDB" id="15235at2759"/>
<evidence type="ECO:0000256" key="7">
    <source>
        <dbReference type="ARBA" id="ARBA00022962"/>
    </source>
</evidence>
<accession>A0A0J7JV69</accession>
<dbReference type="CDD" id="cd00714">
    <property type="entry name" value="GFAT"/>
    <property type="match status" value="1"/>
</dbReference>
<dbReference type="SUPFAM" id="SSF56235">
    <property type="entry name" value="N-terminal nucleophile aminohydrolases (Ntn hydrolases)"/>
    <property type="match status" value="1"/>
</dbReference>
<evidence type="ECO:0000256" key="5">
    <source>
        <dbReference type="ARBA" id="ARBA00022679"/>
    </source>
</evidence>
<feature type="non-terminal residue" evidence="9">
    <location>
        <position position="247"/>
    </location>
</feature>
<dbReference type="GO" id="GO:0005829">
    <property type="term" value="C:cytosol"/>
    <property type="evidence" value="ECO:0007669"/>
    <property type="project" value="TreeGrafter"/>
</dbReference>
<sequence>MCGICAIVGKSNVIPELVEGLRRLEYRGYDSAGIAILDENGKIQKCKASGKLNALEEKLSETKLSGTTGIGHTRWATHGAPVSKNAHPHHVGSVAVVHNGIIENYQQLKEMLEAQGSIFETETDTEVVAHLIDSLMQKDLKPFEAVQEALKHLQGAYALSIIFDDCPNMMIGARHGAPLAVGYAQSGVVSLGSDSLALVGIAENLSYLEDGDLVFLEIGNVKIFDKNGKEVQRAIVKNEQSSHQTGK</sequence>
<protein>
    <recommendedName>
        <fullName evidence="3">Glutamine--fructose-6-phosphate aminotransferase [isomerizing]</fullName>
        <ecNumber evidence="2">2.6.1.16</ecNumber>
    </recommendedName>
</protein>
<dbReference type="InterPro" id="IPR017932">
    <property type="entry name" value="GATase_2_dom"/>
</dbReference>
<keyword evidence="6" id="KW-0677">Repeat</keyword>
<reference evidence="9 10" key="1">
    <citation type="submission" date="2015-04" db="EMBL/GenBank/DDBJ databases">
        <title>Lasius niger genome sequencing.</title>
        <authorList>
            <person name="Konorov E.A."/>
            <person name="Nikitin M.A."/>
            <person name="Kirill M.V."/>
            <person name="Chang P."/>
        </authorList>
    </citation>
    <scope>NUCLEOTIDE SEQUENCE [LARGE SCALE GENOMIC DNA]</scope>
    <source>
        <tissue evidence="9">Whole</tissue>
    </source>
</reference>
<gene>
    <name evidence="9" type="ORF">RF55_24105</name>
</gene>
<dbReference type="GO" id="GO:0006002">
    <property type="term" value="P:fructose 6-phosphate metabolic process"/>
    <property type="evidence" value="ECO:0007669"/>
    <property type="project" value="TreeGrafter"/>
</dbReference>
<dbReference type="FunFam" id="3.60.20.10:FF:000006">
    <property type="entry name" value="Glutamine--fructose-6-phosphate aminotransferase [isomerizing]"/>
    <property type="match status" value="1"/>
</dbReference>
<evidence type="ECO:0000256" key="6">
    <source>
        <dbReference type="ARBA" id="ARBA00022737"/>
    </source>
</evidence>
<comment type="caution">
    <text evidence="9">The sequence shown here is derived from an EMBL/GenBank/DDBJ whole genome shotgun (WGS) entry which is preliminary data.</text>
</comment>
<dbReference type="GO" id="GO:0006047">
    <property type="term" value="P:UDP-N-acetylglucosamine metabolic process"/>
    <property type="evidence" value="ECO:0007669"/>
    <property type="project" value="TreeGrafter"/>
</dbReference>
<dbReference type="GO" id="GO:0006487">
    <property type="term" value="P:protein N-linked glycosylation"/>
    <property type="evidence" value="ECO:0007669"/>
    <property type="project" value="TreeGrafter"/>
</dbReference>
<dbReference type="PaxDb" id="67767-A0A0J7JV69"/>
<dbReference type="GO" id="GO:0004360">
    <property type="term" value="F:glutamine-fructose-6-phosphate transaminase (isomerizing) activity"/>
    <property type="evidence" value="ECO:0007669"/>
    <property type="project" value="UniProtKB-EC"/>
</dbReference>